<evidence type="ECO:0000313" key="2">
    <source>
        <dbReference type="EMBL" id="KAK3316966.1"/>
    </source>
</evidence>
<dbReference type="InterPro" id="IPR013217">
    <property type="entry name" value="Methyltransf_12"/>
</dbReference>
<dbReference type="GO" id="GO:0032259">
    <property type="term" value="P:methylation"/>
    <property type="evidence" value="ECO:0007669"/>
    <property type="project" value="UniProtKB-KW"/>
</dbReference>
<evidence type="ECO:0000259" key="1">
    <source>
        <dbReference type="Pfam" id="PF08242"/>
    </source>
</evidence>
<feature type="domain" description="Methyltransferase type 12" evidence="1">
    <location>
        <begin position="55"/>
        <end position="157"/>
    </location>
</feature>
<reference evidence="2" key="1">
    <citation type="journal article" date="2023" name="Mol. Phylogenet. Evol.">
        <title>Genome-scale phylogeny and comparative genomics of the fungal order Sordariales.</title>
        <authorList>
            <person name="Hensen N."/>
            <person name="Bonometti L."/>
            <person name="Westerberg I."/>
            <person name="Brannstrom I.O."/>
            <person name="Guillou S."/>
            <person name="Cros-Aarteil S."/>
            <person name="Calhoun S."/>
            <person name="Haridas S."/>
            <person name="Kuo A."/>
            <person name="Mondo S."/>
            <person name="Pangilinan J."/>
            <person name="Riley R."/>
            <person name="LaButti K."/>
            <person name="Andreopoulos B."/>
            <person name="Lipzen A."/>
            <person name="Chen C."/>
            <person name="Yan M."/>
            <person name="Daum C."/>
            <person name="Ng V."/>
            <person name="Clum A."/>
            <person name="Steindorff A."/>
            <person name="Ohm R.A."/>
            <person name="Martin F."/>
            <person name="Silar P."/>
            <person name="Natvig D.O."/>
            <person name="Lalanne C."/>
            <person name="Gautier V."/>
            <person name="Ament-Velasquez S.L."/>
            <person name="Kruys A."/>
            <person name="Hutchinson M.I."/>
            <person name="Powell A.J."/>
            <person name="Barry K."/>
            <person name="Miller A.N."/>
            <person name="Grigoriev I.V."/>
            <person name="Debuchy R."/>
            <person name="Gladieux P."/>
            <person name="Hiltunen Thoren M."/>
            <person name="Johannesson H."/>
        </authorList>
    </citation>
    <scope>NUCLEOTIDE SEQUENCE</scope>
    <source>
        <strain evidence="2">CBS 118394</strain>
    </source>
</reference>
<reference evidence="2" key="2">
    <citation type="submission" date="2023-06" db="EMBL/GenBank/DDBJ databases">
        <authorList>
            <consortium name="Lawrence Berkeley National Laboratory"/>
            <person name="Haridas S."/>
            <person name="Hensen N."/>
            <person name="Bonometti L."/>
            <person name="Westerberg I."/>
            <person name="Brannstrom I.O."/>
            <person name="Guillou S."/>
            <person name="Cros-Aarteil S."/>
            <person name="Calhoun S."/>
            <person name="Kuo A."/>
            <person name="Mondo S."/>
            <person name="Pangilinan J."/>
            <person name="Riley R."/>
            <person name="Labutti K."/>
            <person name="Andreopoulos B."/>
            <person name="Lipzen A."/>
            <person name="Chen C."/>
            <person name="Yanf M."/>
            <person name="Daum C."/>
            <person name="Ng V."/>
            <person name="Clum A."/>
            <person name="Steindorff A."/>
            <person name="Ohm R."/>
            <person name="Martin F."/>
            <person name="Silar P."/>
            <person name="Natvig D."/>
            <person name="Lalanne C."/>
            <person name="Gautier V."/>
            <person name="Ament-Velasquez S.L."/>
            <person name="Kruys A."/>
            <person name="Hutchinson M.I."/>
            <person name="Powell A.J."/>
            <person name="Barry K."/>
            <person name="Miller A.N."/>
            <person name="Grigoriev I.V."/>
            <person name="Debuchy R."/>
            <person name="Gladieux P."/>
            <person name="Thoren M.H."/>
            <person name="Johannesson H."/>
        </authorList>
    </citation>
    <scope>NUCLEOTIDE SEQUENCE</scope>
    <source>
        <strain evidence="2">CBS 118394</strain>
    </source>
</reference>
<dbReference type="GO" id="GO:0008168">
    <property type="term" value="F:methyltransferase activity"/>
    <property type="evidence" value="ECO:0007669"/>
    <property type="project" value="UniProtKB-KW"/>
</dbReference>
<name>A0AAE0M2J6_9PEZI</name>
<dbReference type="AlphaFoldDB" id="A0AAE0M2J6"/>
<evidence type="ECO:0000313" key="3">
    <source>
        <dbReference type="Proteomes" id="UP001283341"/>
    </source>
</evidence>
<gene>
    <name evidence="2" type="ORF">B0H66DRAFT_605236</name>
</gene>
<organism evidence="2 3">
    <name type="scientific">Apodospora peruviana</name>
    <dbReference type="NCBI Taxonomy" id="516989"/>
    <lineage>
        <taxon>Eukaryota</taxon>
        <taxon>Fungi</taxon>
        <taxon>Dikarya</taxon>
        <taxon>Ascomycota</taxon>
        <taxon>Pezizomycotina</taxon>
        <taxon>Sordariomycetes</taxon>
        <taxon>Sordariomycetidae</taxon>
        <taxon>Sordariales</taxon>
        <taxon>Lasiosphaeriaceae</taxon>
        <taxon>Apodospora</taxon>
    </lineage>
</organism>
<protein>
    <submittedName>
        <fullName evidence="2">S-adenosyl-L-methionine-dependent methyltransferase</fullName>
    </submittedName>
</protein>
<comment type="caution">
    <text evidence="2">The sequence shown here is derived from an EMBL/GenBank/DDBJ whole genome shotgun (WGS) entry which is preliminary data.</text>
</comment>
<sequence>MSAPDLRAEALATWEANASHWDQTMGRDGNKYWQVLQVPSLQRMLGDKLPGAEALELATGNGLGARWLAANGAASVLATDGSNKMLQLAEKHISAEGGDVISLAKLDVTSDEDFDGLVSASQPGFDIILMNMAIMDVATLEPLARALPKLLAKDGVFYASVLHPVFFTSGASRNVDLRDNPQTGGLDVTRTKIIKDYLFVPPAMGVAHLDQPERQIYFHRPIHELFGTFFAAGLVMDAMEEPAFTEDDHMPDRVEAHSNYTQLPALLAFRMRRRT</sequence>
<keyword evidence="2" id="KW-0808">Transferase</keyword>
<dbReference type="SUPFAM" id="SSF53335">
    <property type="entry name" value="S-adenosyl-L-methionine-dependent methyltransferases"/>
    <property type="match status" value="1"/>
</dbReference>
<dbReference type="Proteomes" id="UP001283341">
    <property type="component" value="Unassembled WGS sequence"/>
</dbReference>
<keyword evidence="3" id="KW-1185">Reference proteome</keyword>
<accession>A0AAE0M2J6</accession>
<dbReference type="CDD" id="cd02440">
    <property type="entry name" value="AdoMet_MTases"/>
    <property type="match status" value="1"/>
</dbReference>
<dbReference type="Pfam" id="PF08242">
    <property type="entry name" value="Methyltransf_12"/>
    <property type="match status" value="1"/>
</dbReference>
<dbReference type="InterPro" id="IPR029063">
    <property type="entry name" value="SAM-dependent_MTases_sf"/>
</dbReference>
<proteinExistence type="predicted"/>
<dbReference type="EMBL" id="JAUEDM010000005">
    <property type="protein sequence ID" value="KAK3316966.1"/>
    <property type="molecule type" value="Genomic_DNA"/>
</dbReference>
<keyword evidence="2" id="KW-0489">Methyltransferase</keyword>
<dbReference type="Gene3D" id="3.40.50.150">
    <property type="entry name" value="Vaccinia Virus protein VP39"/>
    <property type="match status" value="1"/>
</dbReference>